<name>A0A180GUH6_PUCT1</name>
<dbReference type="AlphaFoldDB" id="A0A180GUH6"/>
<evidence type="ECO:0000256" key="1">
    <source>
        <dbReference type="SAM" id="MobiDB-lite"/>
    </source>
</evidence>
<feature type="region of interest" description="Disordered" evidence="1">
    <location>
        <begin position="1"/>
        <end position="95"/>
    </location>
</feature>
<dbReference type="VEuPathDB" id="FungiDB:PTTG_26518"/>
<evidence type="ECO:0000313" key="2">
    <source>
        <dbReference type="EMBL" id="OAV95952.1"/>
    </source>
</evidence>
<dbReference type="Proteomes" id="UP000005240">
    <property type="component" value="Unassembled WGS sequence"/>
</dbReference>
<feature type="compositionally biased region" description="Low complexity" evidence="1">
    <location>
        <begin position="32"/>
        <end position="41"/>
    </location>
</feature>
<reference evidence="3 4" key="3">
    <citation type="journal article" date="2017" name="G3 (Bethesda)">
        <title>Comparative analysis highlights variable genome content of wheat rusts and divergence of the mating loci.</title>
        <authorList>
            <person name="Cuomo C.A."/>
            <person name="Bakkeren G."/>
            <person name="Khalil H.B."/>
            <person name="Panwar V."/>
            <person name="Joly D."/>
            <person name="Linning R."/>
            <person name="Sakthikumar S."/>
            <person name="Song X."/>
            <person name="Adiconis X."/>
            <person name="Fan L."/>
            <person name="Goldberg J.M."/>
            <person name="Levin J.Z."/>
            <person name="Young S."/>
            <person name="Zeng Q."/>
            <person name="Anikster Y."/>
            <person name="Bruce M."/>
            <person name="Wang M."/>
            <person name="Yin C."/>
            <person name="McCallum B."/>
            <person name="Szabo L.J."/>
            <person name="Hulbert S."/>
            <person name="Chen X."/>
            <person name="Fellers J.P."/>
        </authorList>
    </citation>
    <scope>NUCLEOTIDE SEQUENCE</scope>
    <source>
        <strain evidence="3">isolate 1-1 / race 1 (BBBD)</strain>
        <strain evidence="4">Isolate 1-1 / race 1 (BBBD)</strain>
    </source>
</reference>
<reference evidence="2" key="1">
    <citation type="submission" date="2009-11" db="EMBL/GenBank/DDBJ databases">
        <authorList>
            <consortium name="The Broad Institute Genome Sequencing Platform"/>
            <person name="Ward D."/>
            <person name="Feldgarden M."/>
            <person name="Earl A."/>
            <person name="Young S.K."/>
            <person name="Zeng Q."/>
            <person name="Koehrsen M."/>
            <person name="Alvarado L."/>
            <person name="Berlin A."/>
            <person name="Bochicchio J."/>
            <person name="Borenstein D."/>
            <person name="Chapman S.B."/>
            <person name="Chen Z."/>
            <person name="Engels R."/>
            <person name="Freedman E."/>
            <person name="Gellesch M."/>
            <person name="Goldberg J."/>
            <person name="Griggs A."/>
            <person name="Gujja S."/>
            <person name="Heilman E."/>
            <person name="Heiman D."/>
            <person name="Hepburn T."/>
            <person name="Howarth C."/>
            <person name="Jen D."/>
            <person name="Larson L."/>
            <person name="Lewis B."/>
            <person name="Mehta T."/>
            <person name="Park D."/>
            <person name="Pearson M."/>
            <person name="Roberts A."/>
            <person name="Saif S."/>
            <person name="Shea T."/>
            <person name="Shenoy N."/>
            <person name="Sisk P."/>
            <person name="Stolte C."/>
            <person name="Sykes S."/>
            <person name="Thomson T."/>
            <person name="Walk T."/>
            <person name="White J."/>
            <person name="Yandava C."/>
            <person name="Izard J."/>
            <person name="Baranova O.V."/>
            <person name="Blanton J.M."/>
            <person name="Tanner A.C."/>
            <person name="Dewhirst F.E."/>
            <person name="Haas B."/>
            <person name="Nusbaum C."/>
            <person name="Birren B."/>
        </authorList>
    </citation>
    <scope>NUCLEOTIDE SEQUENCE [LARGE SCALE GENOMIC DNA]</scope>
    <source>
        <strain evidence="2">1-1 BBBD Race 1</strain>
    </source>
</reference>
<accession>A0A180GUH6</accession>
<dbReference type="OrthoDB" id="2514665at2759"/>
<feature type="compositionally biased region" description="Polar residues" evidence="1">
    <location>
        <begin position="67"/>
        <end position="85"/>
    </location>
</feature>
<feature type="compositionally biased region" description="Basic residues" evidence="1">
    <location>
        <begin position="42"/>
        <end position="52"/>
    </location>
</feature>
<proteinExistence type="predicted"/>
<gene>
    <name evidence="2" type="ORF">PTTG_26518</name>
</gene>
<dbReference type="EMBL" id="ADAS02000024">
    <property type="protein sequence ID" value="OAV95952.1"/>
    <property type="molecule type" value="Genomic_DNA"/>
</dbReference>
<evidence type="ECO:0000313" key="4">
    <source>
        <dbReference type="Proteomes" id="UP000005240"/>
    </source>
</evidence>
<feature type="compositionally biased region" description="Polar residues" evidence="1">
    <location>
        <begin position="10"/>
        <end position="31"/>
    </location>
</feature>
<sequence>MEDNPYLNPTGHQPEQSTLSHQPPSSRQRTWNNNNQQGQHHQPYRSQKKPRVHNPANSHSPRHNAHHPQQQNRGANESWFKNSMLQDPWLPLYNS</sequence>
<keyword evidence="4" id="KW-1185">Reference proteome</keyword>
<dbReference type="EnsemblFungi" id="PTTG_26518-t43_1">
    <property type="protein sequence ID" value="PTTG_26518-t43_1-p1"/>
    <property type="gene ID" value="PTTG_26518"/>
</dbReference>
<reference evidence="2" key="2">
    <citation type="submission" date="2016-05" db="EMBL/GenBank/DDBJ databases">
        <title>Comparative analysis highlights variable genome content of wheat rusts and divergence of the mating loci.</title>
        <authorList>
            <person name="Cuomo C.A."/>
            <person name="Bakkeren G."/>
            <person name="Szabo L."/>
            <person name="Khalil H."/>
            <person name="Joly D."/>
            <person name="Goldberg J."/>
            <person name="Young S."/>
            <person name="Zeng Q."/>
            <person name="Fellers J."/>
        </authorList>
    </citation>
    <scope>NUCLEOTIDE SEQUENCE [LARGE SCALE GENOMIC DNA]</scope>
    <source>
        <strain evidence="2">1-1 BBBD Race 1</strain>
    </source>
</reference>
<evidence type="ECO:0000313" key="3">
    <source>
        <dbReference type="EnsemblFungi" id="PTTG_26518-t43_1-p1"/>
    </source>
</evidence>
<protein>
    <submittedName>
        <fullName evidence="2 3">Uncharacterized protein</fullName>
    </submittedName>
</protein>
<organism evidence="2">
    <name type="scientific">Puccinia triticina (isolate 1-1 / race 1 (BBBD))</name>
    <name type="common">Brown leaf rust fungus</name>
    <dbReference type="NCBI Taxonomy" id="630390"/>
    <lineage>
        <taxon>Eukaryota</taxon>
        <taxon>Fungi</taxon>
        <taxon>Dikarya</taxon>
        <taxon>Basidiomycota</taxon>
        <taxon>Pucciniomycotina</taxon>
        <taxon>Pucciniomycetes</taxon>
        <taxon>Pucciniales</taxon>
        <taxon>Pucciniaceae</taxon>
        <taxon>Puccinia</taxon>
    </lineage>
</organism>
<reference evidence="3" key="4">
    <citation type="submission" date="2025-05" db="UniProtKB">
        <authorList>
            <consortium name="EnsemblFungi"/>
        </authorList>
    </citation>
    <scope>IDENTIFICATION</scope>
    <source>
        <strain evidence="3">isolate 1-1 / race 1 (BBBD)</strain>
    </source>
</reference>